<keyword evidence="3" id="KW-1185">Reference proteome</keyword>
<feature type="region of interest" description="Disordered" evidence="1">
    <location>
        <begin position="527"/>
        <end position="546"/>
    </location>
</feature>
<feature type="compositionally biased region" description="Polar residues" evidence="1">
    <location>
        <begin position="232"/>
        <end position="242"/>
    </location>
</feature>
<feature type="compositionally biased region" description="Basic and acidic residues" evidence="1">
    <location>
        <begin position="243"/>
        <end position="252"/>
    </location>
</feature>
<evidence type="ECO:0008006" key="4">
    <source>
        <dbReference type="Google" id="ProtNLM"/>
    </source>
</evidence>
<protein>
    <recommendedName>
        <fullName evidence="4">PH domain-containing protein</fullName>
    </recommendedName>
</protein>
<gene>
    <name evidence="2" type="ORF">HBR001_LOCUS8973</name>
</gene>
<proteinExistence type="predicted"/>
<name>A0AAV0UZK6_HYABA</name>
<feature type="compositionally biased region" description="Basic and acidic residues" evidence="1">
    <location>
        <begin position="42"/>
        <end position="51"/>
    </location>
</feature>
<feature type="region of interest" description="Disordered" evidence="1">
    <location>
        <begin position="384"/>
        <end position="410"/>
    </location>
</feature>
<feature type="compositionally biased region" description="Basic and acidic residues" evidence="1">
    <location>
        <begin position="596"/>
        <end position="625"/>
    </location>
</feature>
<organism evidence="2 3">
    <name type="scientific">Hyaloperonospora brassicae</name>
    <name type="common">Brassica downy mildew</name>
    <name type="synonym">Peronospora brassicae</name>
    <dbReference type="NCBI Taxonomy" id="162125"/>
    <lineage>
        <taxon>Eukaryota</taxon>
        <taxon>Sar</taxon>
        <taxon>Stramenopiles</taxon>
        <taxon>Oomycota</taxon>
        <taxon>Peronosporomycetes</taxon>
        <taxon>Peronosporales</taxon>
        <taxon>Peronosporaceae</taxon>
        <taxon>Hyaloperonospora</taxon>
    </lineage>
</organism>
<evidence type="ECO:0000313" key="3">
    <source>
        <dbReference type="Proteomes" id="UP001162031"/>
    </source>
</evidence>
<feature type="region of interest" description="Disordered" evidence="1">
    <location>
        <begin position="558"/>
        <end position="669"/>
    </location>
</feature>
<accession>A0AAV0UZK6</accession>
<evidence type="ECO:0000313" key="2">
    <source>
        <dbReference type="EMBL" id="CAI5742417.1"/>
    </source>
</evidence>
<comment type="caution">
    <text evidence="2">The sequence shown here is derived from an EMBL/GenBank/DDBJ whole genome shotgun (WGS) entry which is preliminary data.</text>
</comment>
<feature type="compositionally biased region" description="Basic and acidic residues" evidence="1">
    <location>
        <begin position="216"/>
        <end position="231"/>
    </location>
</feature>
<feature type="compositionally biased region" description="Basic and acidic residues" evidence="1">
    <location>
        <begin position="558"/>
        <end position="580"/>
    </location>
</feature>
<dbReference type="AlphaFoldDB" id="A0AAV0UZK6"/>
<feature type="compositionally biased region" description="Basic residues" evidence="1">
    <location>
        <begin position="581"/>
        <end position="595"/>
    </location>
</feature>
<feature type="region of interest" description="Disordered" evidence="1">
    <location>
        <begin position="182"/>
        <end position="260"/>
    </location>
</feature>
<dbReference type="Proteomes" id="UP001162031">
    <property type="component" value="Unassembled WGS sequence"/>
</dbReference>
<reference evidence="2" key="1">
    <citation type="submission" date="2022-12" db="EMBL/GenBank/DDBJ databases">
        <authorList>
            <person name="Webb A."/>
        </authorList>
    </citation>
    <scope>NUCLEOTIDE SEQUENCE</scope>
    <source>
        <strain evidence="2">Hp1</strain>
    </source>
</reference>
<evidence type="ECO:0000256" key="1">
    <source>
        <dbReference type="SAM" id="MobiDB-lite"/>
    </source>
</evidence>
<dbReference type="EMBL" id="CANTFL010001467">
    <property type="protein sequence ID" value="CAI5742417.1"/>
    <property type="molecule type" value="Genomic_DNA"/>
</dbReference>
<feature type="compositionally biased region" description="Basic residues" evidence="1">
    <location>
        <begin position="626"/>
        <end position="636"/>
    </location>
</feature>
<feature type="region of interest" description="Disordered" evidence="1">
    <location>
        <begin position="16"/>
        <end position="67"/>
    </location>
</feature>
<sequence>MADRLLSSRRSRVRHLFARRDEKPARSSSNLNVDTDNDERDTDGGARDTLHAHPMSRPAPAAAPAPSTVVLEGPLKKRLAKRPVVMHDRYCVAAYETAARDRSCVVVRSYKSRHAYHAQPEKPSSAHELQRVRDWDGKTGFHRHAHAFTMETRERKLFQCVAASAADKRQWLELLPAHAAYQRARDRRRNSMSTAGPESLAAHKPRAVSLAGGDFSVHDGVGDRSQGRDSLFRSTVSAASSDETAHGRHEAEPLDWGLCGEGEERSTAASKYDVQESDSDAEGRSDVVLLENELLGARAARQPLDADAFLFDDSGASRFGAVCVRSGRRDSDSDNGTDDAEFVDEELAARASQQEKEEKRKRRAQKLELNRDLYAEMAAARLAGMRQEARHPKKRVSHRHSRLSTSSEASDAEMLDVDQSMGGAANDEADVELLHMRQRCSSLRSLGSAKSHVKSFVGSENASSCEMNGCASGNEGEEELANEVSLPAVVSTTPVTDVKSVEADGAEAAIAEAEELRQLKRKDRAERRAKKRMMMKHKEEEEEEEEKRVALEAAELARAHREEQRAREEAKALEEHMKRDKKERRERKEKRKHENGKKYQAEAERRKVAEQKRAEEERLERERKAKKEKKKLKKKEKYTSPSERIHRKGERSVERTEESAPATQHAEAEVTNALVAVEDEAKTKARQQLLAATEPALTPSTPSPVQTEVVSLRQVLPAPAVLPASALSPAGGKDSVSAPTVTGEGAAAAAGSVAMPTYHMSPPPFVPSYLHGPQSMPAYGLAATFGAYPPFYAAPYSYGRPVGLQPALMRPNMGFVAGLSAMNSFGTAAGPMPGPSFQDPPERMIGPQLPTSEGCSAAASSAGACTPALLVSSIGKSSGPKLINLPELPDVVEF</sequence>
<feature type="compositionally biased region" description="Basic residues" evidence="1">
    <location>
        <begin position="391"/>
        <end position="402"/>
    </location>
</feature>